<dbReference type="EMBL" id="BART01014213">
    <property type="protein sequence ID" value="GAG86164.1"/>
    <property type="molecule type" value="Genomic_DNA"/>
</dbReference>
<organism evidence="1">
    <name type="scientific">marine sediment metagenome</name>
    <dbReference type="NCBI Taxonomy" id="412755"/>
    <lineage>
        <taxon>unclassified sequences</taxon>
        <taxon>metagenomes</taxon>
        <taxon>ecological metagenomes</taxon>
    </lineage>
</organism>
<gene>
    <name evidence="1" type="ORF">S01H4_28526</name>
</gene>
<evidence type="ECO:0000313" key="1">
    <source>
        <dbReference type="EMBL" id="GAG86164.1"/>
    </source>
</evidence>
<reference evidence="1" key="1">
    <citation type="journal article" date="2014" name="Front. Microbiol.">
        <title>High frequency of phylogenetically diverse reductive dehalogenase-homologous genes in deep subseafloor sedimentary metagenomes.</title>
        <authorList>
            <person name="Kawai M."/>
            <person name="Futagami T."/>
            <person name="Toyoda A."/>
            <person name="Takaki Y."/>
            <person name="Nishi S."/>
            <person name="Hori S."/>
            <person name="Arai W."/>
            <person name="Tsubouchi T."/>
            <person name="Morono Y."/>
            <person name="Uchiyama I."/>
            <person name="Ito T."/>
            <person name="Fujiyama A."/>
            <person name="Inagaki F."/>
            <person name="Takami H."/>
        </authorList>
    </citation>
    <scope>NUCLEOTIDE SEQUENCE</scope>
    <source>
        <strain evidence="1">Expedition CK06-06</strain>
    </source>
</reference>
<accession>X1ATB9</accession>
<proteinExistence type="predicted"/>
<dbReference type="AlphaFoldDB" id="X1ATB9"/>
<protein>
    <submittedName>
        <fullName evidence="1">Uncharacterized protein</fullName>
    </submittedName>
</protein>
<sequence>VGGSPILGVGTPLGSIAFINAIFELKKVLDELI</sequence>
<feature type="non-terminal residue" evidence="1">
    <location>
        <position position="1"/>
    </location>
</feature>
<name>X1ATB9_9ZZZZ</name>
<comment type="caution">
    <text evidence="1">The sequence shown here is derived from an EMBL/GenBank/DDBJ whole genome shotgun (WGS) entry which is preliminary data.</text>
</comment>